<protein>
    <submittedName>
        <fullName evidence="3">Uncharacterized protein</fullName>
    </submittedName>
</protein>
<organism evidence="3 4">
    <name type="scientific">Solanum commersonii</name>
    <name type="common">Commerson's wild potato</name>
    <name type="synonym">Commerson's nightshade</name>
    <dbReference type="NCBI Taxonomy" id="4109"/>
    <lineage>
        <taxon>Eukaryota</taxon>
        <taxon>Viridiplantae</taxon>
        <taxon>Streptophyta</taxon>
        <taxon>Embryophyta</taxon>
        <taxon>Tracheophyta</taxon>
        <taxon>Spermatophyta</taxon>
        <taxon>Magnoliopsida</taxon>
        <taxon>eudicotyledons</taxon>
        <taxon>Gunneridae</taxon>
        <taxon>Pentapetalae</taxon>
        <taxon>asterids</taxon>
        <taxon>lamiids</taxon>
        <taxon>Solanales</taxon>
        <taxon>Solanaceae</taxon>
        <taxon>Solanoideae</taxon>
        <taxon>Solaneae</taxon>
        <taxon>Solanum</taxon>
    </lineage>
</organism>
<dbReference type="InterPro" id="IPR023213">
    <property type="entry name" value="CAT-like_dom_sf"/>
</dbReference>
<evidence type="ECO:0000313" key="4">
    <source>
        <dbReference type="Proteomes" id="UP000824120"/>
    </source>
</evidence>
<evidence type="ECO:0000256" key="1">
    <source>
        <dbReference type="ARBA" id="ARBA00022679"/>
    </source>
</evidence>
<accession>A0A9J5WB73</accession>
<keyword evidence="1" id="KW-0808">Transferase</keyword>
<name>A0A9J5WB73_SOLCO</name>
<proteinExistence type="predicted"/>
<dbReference type="OrthoDB" id="1862401at2759"/>
<dbReference type="Gene3D" id="3.30.559.10">
    <property type="entry name" value="Chloramphenicol acetyltransferase-like domain"/>
    <property type="match status" value="2"/>
</dbReference>
<keyword evidence="2" id="KW-0012">Acyltransferase</keyword>
<dbReference type="GO" id="GO:0016747">
    <property type="term" value="F:acyltransferase activity, transferring groups other than amino-acyl groups"/>
    <property type="evidence" value="ECO:0007669"/>
    <property type="project" value="UniProtKB-ARBA"/>
</dbReference>
<dbReference type="EMBL" id="JACXVP010000012">
    <property type="protein sequence ID" value="KAG5572789.1"/>
    <property type="molecule type" value="Genomic_DNA"/>
</dbReference>
<dbReference type="AlphaFoldDB" id="A0A9J5WB73"/>
<evidence type="ECO:0000256" key="2">
    <source>
        <dbReference type="ARBA" id="ARBA00023315"/>
    </source>
</evidence>
<dbReference type="InterPro" id="IPR051504">
    <property type="entry name" value="Plant_metabolite_acyltrans"/>
</dbReference>
<dbReference type="Proteomes" id="UP000824120">
    <property type="component" value="Chromosome 12"/>
</dbReference>
<keyword evidence="4" id="KW-1185">Reference proteome</keyword>
<sequence length="456" mass="51127">MASIIEQCQVAPPPSGAAELTLRFTYFDHTWLGFRRNRRILFYNLPISKPDFVQTIIPSLKHSLSLALKHYTILAGNLVCPLINSSGYPELCYLTGDSVSVTFSETTDMNFNYLIGNHPRNAKDFYPLIPQLAEPKDAPGVQLAPILAIKVTLFPNFGISIGFSNHHATCDGNTIVRFTRAWALLNKFGGDEQFLENDQLIPFYDRSIIKDPNEQGMVIWNVMKTFKVEMRDIIVIPNIDKVRCTFIISHNEITKLKNLILSKRPNLAHVTSFTVTCAYVWTCLIKSEATTIGEKEIDENVMEYFVCAADCRARINPPLPPSYFGNCIMGYVSQTRRIDLIGEEGFTIAVELIGEVIQKRMKDEEWILSGNWFKEFSTIDTKRLLSVTGSPKFDLYSADFGWGKAEKIESISIDNGGSMSLSKSKDSNGDLEVGLSLSKAQMNAFAAIFTHGLSLL</sequence>
<comment type="caution">
    <text evidence="3">The sequence shown here is derived from an EMBL/GenBank/DDBJ whole genome shotgun (WGS) entry which is preliminary data.</text>
</comment>
<gene>
    <name evidence="3" type="ORF">H5410_062555</name>
</gene>
<evidence type="ECO:0000313" key="3">
    <source>
        <dbReference type="EMBL" id="KAG5572789.1"/>
    </source>
</evidence>
<dbReference type="PANTHER" id="PTHR31625">
    <property type="match status" value="1"/>
</dbReference>
<dbReference type="FunFam" id="3.30.559.10:FF:000035">
    <property type="entry name" value="Phenolic glucoside malonyltransferase 1"/>
    <property type="match status" value="1"/>
</dbReference>
<dbReference type="Pfam" id="PF02458">
    <property type="entry name" value="Transferase"/>
    <property type="match status" value="1"/>
</dbReference>
<reference evidence="3 4" key="1">
    <citation type="submission" date="2020-09" db="EMBL/GenBank/DDBJ databases">
        <title>De no assembly of potato wild relative species, Solanum commersonii.</title>
        <authorList>
            <person name="Cho K."/>
        </authorList>
    </citation>
    <scope>NUCLEOTIDE SEQUENCE [LARGE SCALE GENOMIC DNA]</scope>
    <source>
        <strain evidence="3">LZ3.2</strain>
        <tissue evidence="3">Leaf</tissue>
    </source>
</reference>